<comment type="cofactor">
    <cofactor evidence="1">
        <name>Mg(2+)</name>
        <dbReference type="ChEBI" id="CHEBI:18420"/>
    </cofactor>
</comment>
<keyword evidence="4" id="KW-0313">Glucose metabolism</keyword>
<feature type="domain" description="Alpha-D-phosphohexomutase alpha/beta/alpha" evidence="11">
    <location>
        <begin position="32"/>
        <end position="100"/>
    </location>
</feature>
<proteinExistence type="inferred from homology"/>
<dbReference type="Pfam" id="PF02878">
    <property type="entry name" value="PGM_PMM_I"/>
    <property type="match status" value="1"/>
</dbReference>
<evidence type="ECO:0000256" key="10">
    <source>
        <dbReference type="ARBA" id="ARBA00049409"/>
    </source>
</evidence>
<evidence type="ECO:0000256" key="2">
    <source>
        <dbReference type="ARBA" id="ARBA00010231"/>
    </source>
</evidence>
<dbReference type="InterPro" id="IPR045244">
    <property type="entry name" value="PGM"/>
</dbReference>
<reference evidence="12 13" key="1">
    <citation type="journal article" date="2018" name="Genomics">
        <title>Molecular footprints of inshore aquatic adaptation in Indo-Pacific humpback dolphin (Sousa chinensis).</title>
        <authorList>
            <person name="Ming Y."/>
            <person name="Jian J."/>
            <person name="Yu F."/>
            <person name="Yu X."/>
            <person name="Wang J."/>
            <person name="Liu W."/>
        </authorList>
    </citation>
    <scope>NUCLEOTIDE SEQUENCE [LARGE SCALE GENOMIC DNA]</scope>
    <source>
        <strain evidence="12">MY-2018</strain>
        <tissue evidence="12">Skin</tissue>
    </source>
</reference>
<organism evidence="12 13">
    <name type="scientific">Sousa chinensis</name>
    <name type="common">Indo-pacific humpbacked dolphin</name>
    <name type="synonym">Steno chinensis</name>
    <dbReference type="NCBI Taxonomy" id="103600"/>
    <lineage>
        <taxon>Eukaryota</taxon>
        <taxon>Metazoa</taxon>
        <taxon>Chordata</taxon>
        <taxon>Craniata</taxon>
        <taxon>Vertebrata</taxon>
        <taxon>Euteleostomi</taxon>
        <taxon>Mammalia</taxon>
        <taxon>Eutheria</taxon>
        <taxon>Laurasiatheria</taxon>
        <taxon>Artiodactyla</taxon>
        <taxon>Whippomorpha</taxon>
        <taxon>Cetacea</taxon>
        <taxon>Odontoceti</taxon>
        <taxon>Delphinidae</taxon>
        <taxon>Sousa</taxon>
    </lineage>
</organism>
<dbReference type="AlphaFoldDB" id="A0A484GNN6"/>
<sequence length="100" mass="10982">RPSLSRVRSGPRKLVATMVKIVTVKTKAYQDQKPGTSGLRKRVKVFQSSANYAENFIQSIISTVETAKRQEATLVVGGDGRFYMKEAIQLIVRIAAANGV</sequence>
<evidence type="ECO:0000256" key="3">
    <source>
        <dbReference type="ARBA" id="ARBA00011245"/>
    </source>
</evidence>
<dbReference type="InterPro" id="IPR016055">
    <property type="entry name" value="A-D-PHexomutase_a/b/a-I/II/III"/>
</dbReference>
<evidence type="ECO:0000256" key="9">
    <source>
        <dbReference type="ARBA" id="ARBA00049318"/>
    </source>
</evidence>
<evidence type="ECO:0000256" key="1">
    <source>
        <dbReference type="ARBA" id="ARBA00001946"/>
    </source>
</evidence>
<dbReference type="InterPro" id="IPR005844">
    <property type="entry name" value="A-D-PHexomutase_a/b/a-I"/>
</dbReference>
<dbReference type="EMBL" id="QWLN02005722">
    <property type="protein sequence ID" value="TEA37213.1"/>
    <property type="molecule type" value="Genomic_DNA"/>
</dbReference>
<dbReference type="GO" id="GO:0004614">
    <property type="term" value="F:phosphoglucomutase activity"/>
    <property type="evidence" value="ECO:0007669"/>
    <property type="project" value="InterPro"/>
</dbReference>
<keyword evidence="6" id="KW-0460">Magnesium</keyword>
<keyword evidence="13" id="KW-1185">Reference proteome</keyword>
<comment type="subunit">
    <text evidence="3">Monomer.</text>
</comment>
<evidence type="ECO:0000256" key="5">
    <source>
        <dbReference type="ARBA" id="ARBA00022723"/>
    </source>
</evidence>
<evidence type="ECO:0000256" key="8">
    <source>
        <dbReference type="ARBA" id="ARBA00023277"/>
    </source>
</evidence>
<evidence type="ECO:0000313" key="13">
    <source>
        <dbReference type="Proteomes" id="UP000295264"/>
    </source>
</evidence>
<name>A0A484GNN6_SOUCH</name>
<evidence type="ECO:0000256" key="4">
    <source>
        <dbReference type="ARBA" id="ARBA00022526"/>
    </source>
</evidence>
<evidence type="ECO:0000259" key="11">
    <source>
        <dbReference type="Pfam" id="PF02878"/>
    </source>
</evidence>
<dbReference type="SUPFAM" id="SSF53738">
    <property type="entry name" value="Phosphoglucomutase, first 3 domains"/>
    <property type="match status" value="1"/>
</dbReference>
<keyword evidence="7" id="KW-0413">Isomerase</keyword>
<dbReference type="GO" id="GO:0006006">
    <property type="term" value="P:glucose metabolic process"/>
    <property type="evidence" value="ECO:0007669"/>
    <property type="project" value="UniProtKB-KW"/>
</dbReference>
<dbReference type="GO" id="GO:0046872">
    <property type="term" value="F:metal ion binding"/>
    <property type="evidence" value="ECO:0007669"/>
    <property type="project" value="UniProtKB-KW"/>
</dbReference>
<dbReference type="PANTHER" id="PTHR22573">
    <property type="entry name" value="PHOSPHOHEXOMUTASE FAMILY MEMBER"/>
    <property type="match status" value="1"/>
</dbReference>
<comment type="similarity">
    <text evidence="2">Belongs to the phosphohexose mutase family.</text>
</comment>
<dbReference type="Gene3D" id="3.40.120.10">
    <property type="entry name" value="Alpha-D-Glucose-1,6-Bisphosphate, subunit A, domain 3"/>
    <property type="match status" value="1"/>
</dbReference>
<evidence type="ECO:0000256" key="7">
    <source>
        <dbReference type="ARBA" id="ARBA00023235"/>
    </source>
</evidence>
<keyword evidence="5" id="KW-0479">Metal-binding</keyword>
<accession>A0A484GNN6</accession>
<dbReference type="GO" id="GO:0005829">
    <property type="term" value="C:cytosol"/>
    <property type="evidence" value="ECO:0007669"/>
    <property type="project" value="TreeGrafter"/>
</dbReference>
<feature type="non-terminal residue" evidence="12">
    <location>
        <position position="1"/>
    </location>
</feature>
<gene>
    <name evidence="12" type="ORF">DBR06_SOUSAS210452</name>
</gene>
<evidence type="ECO:0000313" key="12">
    <source>
        <dbReference type="EMBL" id="TEA37213.1"/>
    </source>
</evidence>
<comment type="catalytic activity">
    <reaction evidence="9">
        <text>alpha-D-glucose 1,6-bisphosphate + L-seryl-[protein] = O-phospho-L-seryl-[protein] + alpha-D-glucose 6-phosphate</text>
        <dbReference type="Rhea" id="RHEA:68752"/>
        <dbReference type="Rhea" id="RHEA-COMP:9863"/>
        <dbReference type="Rhea" id="RHEA-COMP:11604"/>
        <dbReference type="ChEBI" id="CHEBI:29999"/>
        <dbReference type="ChEBI" id="CHEBI:58225"/>
        <dbReference type="ChEBI" id="CHEBI:58392"/>
        <dbReference type="ChEBI" id="CHEBI:83421"/>
    </reaction>
</comment>
<keyword evidence="8" id="KW-0119">Carbohydrate metabolism</keyword>
<comment type="catalytic activity">
    <reaction evidence="10">
        <text>O-phospho-L-seryl-[protein] + alpha-D-glucose 1-phosphate = alpha-D-glucose 1,6-bisphosphate + L-seryl-[protein]</text>
        <dbReference type="Rhea" id="RHEA:68748"/>
        <dbReference type="Rhea" id="RHEA-COMP:9863"/>
        <dbReference type="Rhea" id="RHEA-COMP:11604"/>
        <dbReference type="ChEBI" id="CHEBI:29999"/>
        <dbReference type="ChEBI" id="CHEBI:58392"/>
        <dbReference type="ChEBI" id="CHEBI:58601"/>
        <dbReference type="ChEBI" id="CHEBI:83421"/>
    </reaction>
</comment>
<dbReference type="PANTHER" id="PTHR22573:SF37">
    <property type="entry name" value="PHOSPHOGLUCOMUTASE-1"/>
    <property type="match status" value="1"/>
</dbReference>
<evidence type="ECO:0000256" key="6">
    <source>
        <dbReference type="ARBA" id="ARBA00022842"/>
    </source>
</evidence>
<feature type="non-terminal residue" evidence="12">
    <location>
        <position position="100"/>
    </location>
</feature>
<dbReference type="Proteomes" id="UP000295264">
    <property type="component" value="Unassembled WGS sequence"/>
</dbReference>
<protein>
    <recommendedName>
        <fullName evidence="11">Alpha-D-phosphohexomutase alpha/beta/alpha domain-containing protein</fullName>
    </recommendedName>
</protein>
<comment type="caution">
    <text evidence="12">The sequence shown here is derived from an EMBL/GenBank/DDBJ whole genome shotgun (WGS) entry which is preliminary data.</text>
</comment>